<evidence type="ECO:0000313" key="4">
    <source>
        <dbReference type="Proteomes" id="UP000321303"/>
    </source>
</evidence>
<dbReference type="AlphaFoldDB" id="A0A511UPF4"/>
<evidence type="ECO:0000313" key="3">
    <source>
        <dbReference type="EMBL" id="GEN27373.1"/>
    </source>
</evidence>
<dbReference type="EMBL" id="BJXV01000004">
    <property type="protein sequence ID" value="GEN27373.1"/>
    <property type="molecule type" value="Genomic_DNA"/>
</dbReference>
<proteinExistence type="predicted"/>
<gene>
    <name evidence="3" type="ORF">HVA01_10190</name>
</gene>
<dbReference type="SMART" id="SM00834">
    <property type="entry name" value="CxxC_CXXC_SSSS"/>
    <property type="match status" value="1"/>
</dbReference>
<dbReference type="Pfam" id="PF09723">
    <property type="entry name" value="Zn_ribbon_8"/>
    <property type="match status" value="1"/>
</dbReference>
<dbReference type="NCBIfam" id="TIGR02605">
    <property type="entry name" value="CxxC_CxxC_SSSS"/>
    <property type="match status" value="1"/>
</dbReference>
<accession>A0A511UPF4</accession>
<dbReference type="OrthoDB" id="9813321at2"/>
<protein>
    <recommendedName>
        <fullName evidence="2">Putative regulatory protein FmdB zinc ribbon domain-containing protein</fullName>
    </recommendedName>
</protein>
<organism evidence="3 4">
    <name type="scientific">Halovibrio variabilis</name>
    <dbReference type="NCBI Taxonomy" id="31910"/>
    <lineage>
        <taxon>Bacteria</taxon>
        <taxon>Pseudomonadati</taxon>
        <taxon>Pseudomonadota</taxon>
        <taxon>Gammaproteobacteria</taxon>
        <taxon>Oceanospirillales</taxon>
        <taxon>Halomonadaceae</taxon>
        <taxon>Halovibrio</taxon>
    </lineage>
</organism>
<name>A0A511UPF4_9GAMM</name>
<comment type="caution">
    <text evidence="3">The sequence shown here is derived from an EMBL/GenBank/DDBJ whole genome shotgun (WGS) entry which is preliminary data.</text>
</comment>
<evidence type="ECO:0000259" key="2">
    <source>
        <dbReference type="SMART" id="SM00834"/>
    </source>
</evidence>
<dbReference type="Proteomes" id="UP000321303">
    <property type="component" value="Unassembled WGS sequence"/>
</dbReference>
<dbReference type="InterPro" id="IPR013429">
    <property type="entry name" value="Regulatory_FmdB_Zinc_ribbon"/>
</dbReference>
<feature type="region of interest" description="Disordered" evidence="1">
    <location>
        <begin position="50"/>
        <end position="70"/>
    </location>
</feature>
<dbReference type="RefSeq" id="WP_146873574.1">
    <property type="nucleotide sequence ID" value="NZ_BJXV01000004.1"/>
</dbReference>
<feature type="domain" description="Putative regulatory protein FmdB zinc ribbon" evidence="2">
    <location>
        <begin position="1"/>
        <end position="41"/>
    </location>
</feature>
<sequence length="119" mass="13283">MPVYDYKCREHGLFNTLATMKDSAKPVACPTCKALSPRVVLLPPEITAMNSTDRAAQSRNERSRHEPVFSTADQRANDKLHNRACGCGSVKHGNGKAMLFYTADGKKMFPSMRPWMISH</sequence>
<keyword evidence="4" id="KW-1185">Reference proteome</keyword>
<reference evidence="3 4" key="1">
    <citation type="submission" date="2019-07" db="EMBL/GenBank/DDBJ databases">
        <title>Whole genome shotgun sequence of Halomonas variabilis NBRC 102410.</title>
        <authorList>
            <person name="Hosoyama A."/>
            <person name="Uohara A."/>
            <person name="Ohji S."/>
            <person name="Ichikawa N."/>
        </authorList>
    </citation>
    <scope>NUCLEOTIDE SEQUENCE [LARGE SCALE GENOMIC DNA]</scope>
    <source>
        <strain evidence="3 4">NBRC 102410</strain>
    </source>
</reference>
<evidence type="ECO:0000256" key="1">
    <source>
        <dbReference type="SAM" id="MobiDB-lite"/>
    </source>
</evidence>